<proteinExistence type="predicted"/>
<sequence length="49" mass="5341">MVRCLVLGELVAVSFDGVLVVGAIMVVVLNQMNMRCCPRHAEKGSDHDK</sequence>
<dbReference type="AlphaFoldDB" id="A0A3B0ZR55"/>
<protein>
    <submittedName>
        <fullName evidence="2">Uncharacterized protein</fullName>
    </submittedName>
</protein>
<dbReference type="EMBL" id="UOFP01000012">
    <property type="protein sequence ID" value="VAW83904.1"/>
    <property type="molecule type" value="Genomic_DNA"/>
</dbReference>
<evidence type="ECO:0000256" key="1">
    <source>
        <dbReference type="SAM" id="Phobius"/>
    </source>
</evidence>
<evidence type="ECO:0000313" key="2">
    <source>
        <dbReference type="EMBL" id="VAW83904.1"/>
    </source>
</evidence>
<keyword evidence="1" id="KW-0812">Transmembrane</keyword>
<accession>A0A3B0ZR55</accession>
<keyword evidence="1" id="KW-0472">Membrane</keyword>
<name>A0A3B0ZR55_9ZZZZ</name>
<gene>
    <name evidence="2" type="ORF">MNBD_GAMMA18-552</name>
</gene>
<organism evidence="2">
    <name type="scientific">hydrothermal vent metagenome</name>
    <dbReference type="NCBI Taxonomy" id="652676"/>
    <lineage>
        <taxon>unclassified sequences</taxon>
        <taxon>metagenomes</taxon>
        <taxon>ecological metagenomes</taxon>
    </lineage>
</organism>
<keyword evidence="1" id="KW-1133">Transmembrane helix</keyword>
<reference evidence="2" key="1">
    <citation type="submission" date="2018-06" db="EMBL/GenBank/DDBJ databases">
        <authorList>
            <person name="Zhirakovskaya E."/>
        </authorList>
    </citation>
    <scope>NUCLEOTIDE SEQUENCE</scope>
</reference>
<feature type="transmembrane region" description="Helical" evidence="1">
    <location>
        <begin position="6"/>
        <end position="29"/>
    </location>
</feature>